<name>A0AAU7XCQ4_9HYPH</name>
<accession>A0AAU7XCQ4</accession>
<dbReference type="GO" id="GO:0005524">
    <property type="term" value="F:ATP binding"/>
    <property type="evidence" value="ECO:0007669"/>
    <property type="project" value="UniProtKB-KW"/>
</dbReference>
<sequence>MVTHGKDVRLRAISVDFGAFRAVHPLDLEIEAGEFFSILGPSGCGKTTLLRVTAGFQQPTTGRVLIGGSDTTNLGPNQRPTALIHQNLALFPLMSVIENVAFGLEARGVPRAERLRRAEELLSLVALDGLGGRKPHQISGGQRQRVAVARALAVEPAVLLLDEPLSSLDLKLRSHMRAELKAIQRRTGVTFVYITHDQSEALAMSDRIAVMNEGRIEQVDTPDRLYASPATAFVARFVGEQNELPGKIVSIEGERCLVATAVGTVEGTVRGALKVGERAVVMVRPERIGFAAEMDPVNRVEGNLDGRVLEGPTVVYTFALAGGARITMHVPNLGLRGALLASTHAVGFHADDAHVFPHVSPDLPAKGTEREAEAADA</sequence>
<proteinExistence type="inferred from homology"/>
<keyword evidence="3" id="KW-0547">Nucleotide-binding</keyword>
<dbReference type="GO" id="GO:0043190">
    <property type="term" value="C:ATP-binding cassette (ABC) transporter complex"/>
    <property type="evidence" value="ECO:0007669"/>
    <property type="project" value="InterPro"/>
</dbReference>
<dbReference type="InterPro" id="IPR003593">
    <property type="entry name" value="AAA+_ATPase"/>
</dbReference>
<dbReference type="InterPro" id="IPR008995">
    <property type="entry name" value="Mo/tungstate-bd_C_term_dom"/>
</dbReference>
<protein>
    <submittedName>
        <fullName evidence="6">ABC transporter ATP-binding protein</fullName>
    </submittedName>
</protein>
<dbReference type="GO" id="GO:0016887">
    <property type="term" value="F:ATP hydrolysis activity"/>
    <property type="evidence" value="ECO:0007669"/>
    <property type="project" value="InterPro"/>
</dbReference>
<dbReference type="PROSITE" id="PS50893">
    <property type="entry name" value="ABC_TRANSPORTER_2"/>
    <property type="match status" value="1"/>
</dbReference>
<dbReference type="EMBL" id="CP158568">
    <property type="protein sequence ID" value="XBY45219.1"/>
    <property type="molecule type" value="Genomic_DNA"/>
</dbReference>
<dbReference type="PANTHER" id="PTHR42781">
    <property type="entry name" value="SPERMIDINE/PUTRESCINE IMPORT ATP-BINDING PROTEIN POTA"/>
    <property type="match status" value="1"/>
</dbReference>
<dbReference type="KEGG" id="mflg:ABS361_02695"/>
<evidence type="ECO:0000256" key="3">
    <source>
        <dbReference type="ARBA" id="ARBA00022741"/>
    </source>
</evidence>
<dbReference type="PANTHER" id="PTHR42781:SF4">
    <property type="entry name" value="SPERMIDINE_PUTRESCINE IMPORT ATP-BINDING PROTEIN POTA"/>
    <property type="match status" value="1"/>
</dbReference>
<dbReference type="GO" id="GO:0022857">
    <property type="term" value="F:transmembrane transporter activity"/>
    <property type="evidence" value="ECO:0007669"/>
    <property type="project" value="InterPro"/>
</dbReference>
<dbReference type="InterPro" id="IPR003439">
    <property type="entry name" value="ABC_transporter-like_ATP-bd"/>
</dbReference>
<dbReference type="Pfam" id="PF08402">
    <property type="entry name" value="TOBE_2"/>
    <property type="match status" value="1"/>
</dbReference>
<dbReference type="SUPFAM" id="SSF52540">
    <property type="entry name" value="P-loop containing nucleoside triphosphate hydrolases"/>
    <property type="match status" value="1"/>
</dbReference>
<dbReference type="FunFam" id="3.40.50.300:FF:000425">
    <property type="entry name" value="Probable ABC transporter, ATP-binding subunit"/>
    <property type="match status" value="1"/>
</dbReference>
<dbReference type="SMART" id="SM00382">
    <property type="entry name" value="AAA"/>
    <property type="match status" value="1"/>
</dbReference>
<keyword evidence="4 6" id="KW-0067">ATP-binding</keyword>
<evidence type="ECO:0000313" key="6">
    <source>
        <dbReference type="EMBL" id="XBY45219.1"/>
    </source>
</evidence>
<evidence type="ECO:0000256" key="4">
    <source>
        <dbReference type="ARBA" id="ARBA00022840"/>
    </source>
</evidence>
<dbReference type="SUPFAM" id="SSF50331">
    <property type="entry name" value="MOP-like"/>
    <property type="match status" value="1"/>
</dbReference>
<dbReference type="Gene3D" id="3.40.50.300">
    <property type="entry name" value="P-loop containing nucleotide triphosphate hydrolases"/>
    <property type="match status" value="1"/>
</dbReference>
<dbReference type="PROSITE" id="PS00211">
    <property type="entry name" value="ABC_TRANSPORTER_1"/>
    <property type="match status" value="1"/>
</dbReference>
<evidence type="ECO:0000256" key="2">
    <source>
        <dbReference type="ARBA" id="ARBA00022448"/>
    </source>
</evidence>
<dbReference type="AlphaFoldDB" id="A0AAU7XCQ4"/>
<gene>
    <name evidence="6" type="ORF">ABS361_02695</name>
</gene>
<dbReference type="InterPro" id="IPR027417">
    <property type="entry name" value="P-loop_NTPase"/>
</dbReference>
<dbReference type="InterPro" id="IPR017871">
    <property type="entry name" value="ABC_transporter-like_CS"/>
</dbReference>
<organism evidence="6">
    <name type="scientific">Methyloraptor flagellatus</name>
    <dbReference type="NCBI Taxonomy" id="3162530"/>
    <lineage>
        <taxon>Bacteria</taxon>
        <taxon>Pseudomonadati</taxon>
        <taxon>Pseudomonadota</taxon>
        <taxon>Alphaproteobacteria</taxon>
        <taxon>Hyphomicrobiales</taxon>
        <taxon>Ancalomicrobiaceae</taxon>
        <taxon>Methyloraptor</taxon>
    </lineage>
</organism>
<dbReference type="InterPro" id="IPR050093">
    <property type="entry name" value="ABC_SmlMolc_Importer"/>
</dbReference>
<dbReference type="InterPro" id="IPR013611">
    <property type="entry name" value="Transp-assoc_OB_typ2"/>
</dbReference>
<keyword evidence="2" id="KW-0813">Transport</keyword>
<dbReference type="Pfam" id="PF00005">
    <property type="entry name" value="ABC_tran"/>
    <property type="match status" value="1"/>
</dbReference>
<comment type="similarity">
    <text evidence="1">Belongs to the ABC transporter superfamily.</text>
</comment>
<reference evidence="6" key="1">
    <citation type="submission" date="2024-06" db="EMBL/GenBank/DDBJ databases">
        <title>Methylostella associata gen. nov., sp. nov., a novel Ancalomicrobiaceae-affiliated facultatively methylotrophic bacteria that feed on methanotrophs of the genus Methylococcus.</title>
        <authorList>
            <person name="Saltykova V."/>
            <person name="Danilova O.V."/>
            <person name="Oshkin I.Y."/>
            <person name="Belova S.E."/>
            <person name="Pimenov N.V."/>
            <person name="Dedysh S.N."/>
        </authorList>
    </citation>
    <scope>NUCLEOTIDE SEQUENCE</scope>
    <source>
        <strain evidence="6">S20</strain>
    </source>
</reference>
<feature type="domain" description="ABC transporter" evidence="5">
    <location>
        <begin position="8"/>
        <end position="238"/>
    </location>
</feature>
<dbReference type="Gene3D" id="2.40.50.100">
    <property type="match status" value="1"/>
</dbReference>
<evidence type="ECO:0000256" key="1">
    <source>
        <dbReference type="ARBA" id="ARBA00005417"/>
    </source>
</evidence>
<dbReference type="GO" id="GO:0015697">
    <property type="term" value="P:quaternary ammonium group transport"/>
    <property type="evidence" value="ECO:0007669"/>
    <property type="project" value="UniProtKB-ARBA"/>
</dbReference>
<evidence type="ECO:0000259" key="5">
    <source>
        <dbReference type="PROSITE" id="PS50893"/>
    </source>
</evidence>
<dbReference type="RefSeq" id="WP_407050309.1">
    <property type="nucleotide sequence ID" value="NZ_CP158568.1"/>
</dbReference>